<evidence type="ECO:0000256" key="3">
    <source>
        <dbReference type="ARBA" id="ARBA00022679"/>
    </source>
</evidence>
<dbReference type="GO" id="GO:0003677">
    <property type="term" value="F:DNA binding"/>
    <property type="evidence" value="ECO:0007669"/>
    <property type="project" value="InterPro"/>
</dbReference>
<name>A0A6C0KT70_9ZZZZ</name>
<dbReference type="EMBL" id="MN740957">
    <property type="protein sequence ID" value="QHU19887.1"/>
    <property type="molecule type" value="Genomic_DNA"/>
</dbReference>
<dbReference type="GO" id="GO:0032259">
    <property type="term" value="P:methylation"/>
    <property type="evidence" value="ECO:0007669"/>
    <property type="project" value="UniProtKB-KW"/>
</dbReference>
<dbReference type="Gene3D" id="3.40.50.150">
    <property type="entry name" value="Vaccinia Virus protein VP39"/>
    <property type="match status" value="1"/>
</dbReference>
<dbReference type="PRINTS" id="PR00508">
    <property type="entry name" value="S21N4MTFRASE"/>
</dbReference>
<dbReference type="InterPro" id="IPR001091">
    <property type="entry name" value="RM_Methyltransferase"/>
</dbReference>
<dbReference type="GO" id="GO:0008170">
    <property type="term" value="F:N-methyltransferase activity"/>
    <property type="evidence" value="ECO:0007669"/>
    <property type="project" value="InterPro"/>
</dbReference>
<dbReference type="InterPro" id="IPR002052">
    <property type="entry name" value="DNA_methylase_N6_adenine_CS"/>
</dbReference>
<evidence type="ECO:0000259" key="4">
    <source>
        <dbReference type="Pfam" id="PF01555"/>
    </source>
</evidence>
<organism evidence="5">
    <name type="scientific">viral metagenome</name>
    <dbReference type="NCBI Taxonomy" id="1070528"/>
    <lineage>
        <taxon>unclassified sequences</taxon>
        <taxon>metagenomes</taxon>
        <taxon>organismal metagenomes</taxon>
    </lineage>
</organism>
<sequence>MHYSQVMDLAKLTKAELMLQCEQQGITNYKSKSKDALIKLLEPKASIEKSIANPNPSISVENMCGLEYLKTLDPNSIDLILTDPPYIISKSSGLDKHYNNVKYNEANDINEVKSEAEWTNYKLQNTIEDDTHKSNYIKYGSIYGKKYCVKTDYGSWDSDFSLAILEKFIELYYSKLKKGGTLIMFFDLWKITNLKDLLEKYNFKQLRFIEWIKTNPQPRNSKVNYLTNTREIALLGVKDSNPTFNSSYDNGIYSYPLQGGKNRFHPTQKSLALFEELIKKHSNEGDTILDTFLGSGTTALACKNTKRLFKGCEIDKTYYDKIVTLLQ</sequence>
<proteinExistence type="inferred from homology"/>
<protein>
    <recommendedName>
        <fullName evidence="4">DNA methylase N-4/N-6 domain-containing protein</fullName>
    </recommendedName>
</protein>
<evidence type="ECO:0000256" key="1">
    <source>
        <dbReference type="ARBA" id="ARBA00006594"/>
    </source>
</evidence>
<accession>A0A6C0KT70</accession>
<keyword evidence="2" id="KW-0489">Methyltransferase</keyword>
<dbReference type="InterPro" id="IPR002941">
    <property type="entry name" value="DNA_methylase_N4/N6"/>
</dbReference>
<dbReference type="Pfam" id="PF01555">
    <property type="entry name" value="N6_N4_Mtase"/>
    <property type="match status" value="1"/>
</dbReference>
<comment type="similarity">
    <text evidence="1">Belongs to the N(4)/N(6)-methyltransferase family.</text>
</comment>
<dbReference type="AlphaFoldDB" id="A0A6C0KT70"/>
<feature type="domain" description="DNA methylase N-4/N-6" evidence="4">
    <location>
        <begin position="77"/>
        <end position="322"/>
    </location>
</feature>
<dbReference type="InterPro" id="IPR029063">
    <property type="entry name" value="SAM-dependent_MTases_sf"/>
</dbReference>
<evidence type="ECO:0000256" key="2">
    <source>
        <dbReference type="ARBA" id="ARBA00022603"/>
    </source>
</evidence>
<reference evidence="5" key="1">
    <citation type="journal article" date="2020" name="Nature">
        <title>Giant virus diversity and host interactions through global metagenomics.</title>
        <authorList>
            <person name="Schulz F."/>
            <person name="Roux S."/>
            <person name="Paez-Espino D."/>
            <person name="Jungbluth S."/>
            <person name="Walsh D.A."/>
            <person name="Denef V.J."/>
            <person name="McMahon K.D."/>
            <person name="Konstantinidis K.T."/>
            <person name="Eloe-Fadrosh E.A."/>
            <person name="Kyrpides N.C."/>
            <person name="Woyke T."/>
        </authorList>
    </citation>
    <scope>NUCLEOTIDE SEQUENCE</scope>
    <source>
        <strain evidence="5">GVMAG-S-3300013014-113</strain>
    </source>
</reference>
<dbReference type="PROSITE" id="PS00092">
    <property type="entry name" value="N6_MTASE"/>
    <property type="match status" value="1"/>
</dbReference>
<evidence type="ECO:0000313" key="5">
    <source>
        <dbReference type="EMBL" id="QHU19887.1"/>
    </source>
</evidence>
<keyword evidence="3" id="KW-0808">Transferase</keyword>
<dbReference type="SUPFAM" id="SSF53335">
    <property type="entry name" value="S-adenosyl-L-methionine-dependent methyltransferases"/>
    <property type="match status" value="1"/>
</dbReference>